<dbReference type="PANTHER" id="PTHR30273">
    <property type="entry name" value="PERIPLASMIC SIGNAL SENSOR AND SIGMA FACTOR ACTIVATOR FECR-RELATED"/>
    <property type="match status" value="1"/>
</dbReference>
<feature type="domain" description="FecR protein" evidence="2">
    <location>
        <begin position="111"/>
        <end position="204"/>
    </location>
</feature>
<evidence type="ECO:0000259" key="2">
    <source>
        <dbReference type="Pfam" id="PF04773"/>
    </source>
</evidence>
<dbReference type="RefSeq" id="WP_067647958.1">
    <property type="nucleotide sequence ID" value="NZ_KQ961027.1"/>
</dbReference>
<dbReference type="Gene3D" id="2.60.120.1440">
    <property type="match status" value="1"/>
</dbReference>
<keyword evidence="1" id="KW-0812">Transmembrane</keyword>
<evidence type="ECO:0000256" key="1">
    <source>
        <dbReference type="SAM" id="Phobius"/>
    </source>
</evidence>
<dbReference type="GO" id="GO:0016989">
    <property type="term" value="F:sigma factor antagonist activity"/>
    <property type="evidence" value="ECO:0007669"/>
    <property type="project" value="TreeGrafter"/>
</dbReference>
<evidence type="ECO:0000313" key="5">
    <source>
        <dbReference type="Proteomes" id="UP000070498"/>
    </source>
</evidence>
<dbReference type="AlphaFoldDB" id="A0A135P0P7"/>
<dbReference type="PANTHER" id="PTHR30273:SF2">
    <property type="entry name" value="PROTEIN FECR"/>
    <property type="match status" value="1"/>
</dbReference>
<dbReference type="Pfam" id="PF16220">
    <property type="entry name" value="DUF4880"/>
    <property type="match status" value="1"/>
</dbReference>
<feature type="transmembrane region" description="Helical" evidence="1">
    <location>
        <begin position="80"/>
        <end position="98"/>
    </location>
</feature>
<gene>
    <name evidence="4" type="ORF">ATO67_10265</name>
</gene>
<keyword evidence="5" id="KW-1185">Reference proteome</keyword>
<keyword evidence="1" id="KW-0472">Membrane</keyword>
<evidence type="ECO:0000259" key="3">
    <source>
        <dbReference type="Pfam" id="PF16220"/>
    </source>
</evidence>
<name>A0A135P0P7_9HYPH</name>
<keyword evidence="1" id="KW-1133">Transmembrane helix</keyword>
<proteinExistence type="predicted"/>
<sequence length="317" mass="34762">MRKNPGDLMDDGLAEDAALWVARMQSADATEADHNAFRGWLASNPAHQGAYDDMKSVWGDMRDVPFALPADRHRSRSSRAVIATVSLICLFSVAAFLSRETGMIDRLQADHYTSIGETRVITLEDGTVVSLNSDAAVQTLYSEKERRVVLLRGEAFFDVAKNPHRPFIVENNGLRAKALGTHYAVRAAHAALPQEVQVEEGQVEVETPTGVTLLGTGDVATLDSDGKITRSRQDVASNTAWREGKLVFSGQSLQEVLRILAQYRHGRIVILDDAAARLSVSGIFDLKDTDQALHILESNLPLAVTRLSSMMVLVRSR</sequence>
<dbReference type="Pfam" id="PF04773">
    <property type="entry name" value="FecR"/>
    <property type="match status" value="1"/>
</dbReference>
<evidence type="ECO:0000313" key="4">
    <source>
        <dbReference type="EMBL" id="KXG85001.1"/>
    </source>
</evidence>
<protein>
    <submittedName>
        <fullName evidence="4">Iron dicitrate transport regulator FecR</fullName>
    </submittedName>
</protein>
<dbReference type="STRING" id="2052828.ATO67_10265"/>
<dbReference type="InterPro" id="IPR006860">
    <property type="entry name" value="FecR"/>
</dbReference>
<dbReference type="InterPro" id="IPR032623">
    <property type="entry name" value="FecR_N"/>
</dbReference>
<feature type="domain" description="FecR N-terminal" evidence="3">
    <location>
        <begin position="16"/>
        <end position="56"/>
    </location>
</feature>
<dbReference type="Proteomes" id="UP000070498">
    <property type="component" value="Unassembled WGS sequence"/>
</dbReference>
<dbReference type="PIRSF" id="PIRSF018266">
    <property type="entry name" value="FecR"/>
    <property type="match status" value="1"/>
</dbReference>
<organism evidence="4 5">
    <name type="scientific">Agrobacterium bohemicum</name>
    <dbReference type="NCBI Taxonomy" id="2052828"/>
    <lineage>
        <taxon>Bacteria</taxon>
        <taxon>Pseudomonadati</taxon>
        <taxon>Pseudomonadota</taxon>
        <taxon>Alphaproteobacteria</taxon>
        <taxon>Hyphomicrobiales</taxon>
        <taxon>Rhizobiaceae</taxon>
        <taxon>Rhizobium/Agrobacterium group</taxon>
        <taxon>Agrobacterium</taxon>
    </lineage>
</organism>
<reference evidence="4 5" key="1">
    <citation type="submission" date="2015-11" db="EMBL/GenBank/DDBJ databases">
        <title>Draft genome sequence of Agrobacterium sp. R89-1.</title>
        <authorList>
            <person name="Zahradnik J."/>
            <person name="Kyslikova E."/>
            <person name="Palyzova A."/>
            <person name="Kyslik P."/>
        </authorList>
    </citation>
    <scope>NUCLEOTIDE SEQUENCE [LARGE SCALE GENOMIC DNA]</scope>
    <source>
        <strain evidence="4 5">R89-1</strain>
    </source>
</reference>
<dbReference type="InterPro" id="IPR012373">
    <property type="entry name" value="Ferrdict_sens_TM"/>
</dbReference>
<dbReference type="Gene3D" id="3.55.50.30">
    <property type="match status" value="1"/>
</dbReference>
<comment type="caution">
    <text evidence="4">The sequence shown here is derived from an EMBL/GenBank/DDBJ whole genome shotgun (WGS) entry which is preliminary data.</text>
</comment>
<dbReference type="EMBL" id="LNUW01000035">
    <property type="protein sequence ID" value="KXG85001.1"/>
    <property type="molecule type" value="Genomic_DNA"/>
</dbReference>
<accession>A0A135P0P7</accession>